<gene>
    <name evidence="1" type="ORF">Amon02_001043200</name>
</gene>
<accession>A0ACB5U1I0</accession>
<proteinExistence type="predicted"/>
<organism evidence="1 2">
    <name type="scientific">Ambrosiozyma monospora</name>
    <name type="common">Yeast</name>
    <name type="synonym">Endomycopsis monosporus</name>
    <dbReference type="NCBI Taxonomy" id="43982"/>
    <lineage>
        <taxon>Eukaryota</taxon>
        <taxon>Fungi</taxon>
        <taxon>Dikarya</taxon>
        <taxon>Ascomycota</taxon>
        <taxon>Saccharomycotina</taxon>
        <taxon>Pichiomycetes</taxon>
        <taxon>Pichiales</taxon>
        <taxon>Pichiaceae</taxon>
        <taxon>Ambrosiozyma</taxon>
    </lineage>
</organism>
<evidence type="ECO:0000313" key="2">
    <source>
        <dbReference type="Proteomes" id="UP001165064"/>
    </source>
</evidence>
<dbReference type="EMBL" id="BSXS01010428">
    <property type="protein sequence ID" value="GME98222.1"/>
    <property type="molecule type" value="Genomic_DNA"/>
</dbReference>
<evidence type="ECO:0000313" key="1">
    <source>
        <dbReference type="EMBL" id="GME98222.1"/>
    </source>
</evidence>
<comment type="caution">
    <text evidence="1">The sequence shown here is derived from an EMBL/GenBank/DDBJ whole genome shotgun (WGS) entry which is preliminary data.</text>
</comment>
<protein>
    <submittedName>
        <fullName evidence="1">Unnamed protein product</fullName>
    </submittedName>
</protein>
<name>A0ACB5U1I0_AMBMO</name>
<reference evidence="1" key="1">
    <citation type="submission" date="2023-04" db="EMBL/GenBank/DDBJ databases">
        <title>Ambrosiozyma monospora NBRC 10751.</title>
        <authorList>
            <person name="Ichikawa N."/>
            <person name="Sato H."/>
            <person name="Tonouchi N."/>
        </authorList>
    </citation>
    <scope>NUCLEOTIDE SEQUENCE</scope>
    <source>
        <strain evidence="1">NBRC 10751</strain>
    </source>
</reference>
<keyword evidence="2" id="KW-1185">Reference proteome</keyword>
<dbReference type="Proteomes" id="UP001165064">
    <property type="component" value="Unassembled WGS sequence"/>
</dbReference>
<sequence length="179" mass="19721">MCWSPLPKILCGKVIKPFTPFTDHLSLTTNKKLAKNFKNMYPGDLVYIFESHSSSKWVRGYLVSQLNPSDFSLATVSTDVMEENNISVVVFPLSHIDIMREIDVTAADDEVEIVQENGQFAYAFNGTETEVQDGYSLVSGSTNSSAAAKKTKRPAMPVNDYAMSINSLIGEIEAALRDG</sequence>